<comment type="subunit">
    <text evidence="6">Consists of a catalytic RNA component (M1 or rnpB) and a protein subunit.</text>
</comment>
<comment type="similarity">
    <text evidence="6">Belongs to the RnpA family.</text>
</comment>
<evidence type="ECO:0000256" key="5">
    <source>
        <dbReference type="ARBA" id="ARBA00022884"/>
    </source>
</evidence>
<evidence type="ECO:0000313" key="8">
    <source>
        <dbReference type="EMBL" id="MBC8538434.1"/>
    </source>
</evidence>
<evidence type="ECO:0000256" key="4">
    <source>
        <dbReference type="ARBA" id="ARBA00022801"/>
    </source>
</evidence>
<dbReference type="GO" id="GO:0001682">
    <property type="term" value="P:tRNA 5'-leader removal"/>
    <property type="evidence" value="ECO:0007669"/>
    <property type="project" value="UniProtKB-UniRule"/>
</dbReference>
<keyword evidence="5 6" id="KW-0694">RNA-binding</keyword>
<keyword evidence="1 6" id="KW-0819">tRNA processing</keyword>
<dbReference type="GO" id="GO:0042781">
    <property type="term" value="F:3'-tRNA processing endoribonuclease activity"/>
    <property type="evidence" value="ECO:0007669"/>
    <property type="project" value="TreeGrafter"/>
</dbReference>
<keyword evidence="3 6" id="KW-0255">Endonuclease</keyword>
<evidence type="ECO:0000256" key="1">
    <source>
        <dbReference type="ARBA" id="ARBA00022694"/>
    </source>
</evidence>
<dbReference type="Pfam" id="PF00825">
    <property type="entry name" value="Ribonuclease_P"/>
    <property type="match status" value="1"/>
</dbReference>
<comment type="catalytic activity">
    <reaction evidence="6">
        <text>Endonucleolytic cleavage of RNA, removing 5'-extranucleotides from tRNA precursor.</text>
        <dbReference type="EC" id="3.1.26.5"/>
    </reaction>
</comment>
<evidence type="ECO:0000256" key="2">
    <source>
        <dbReference type="ARBA" id="ARBA00022722"/>
    </source>
</evidence>
<dbReference type="AlphaFoldDB" id="A0A926DIL6"/>
<comment type="function">
    <text evidence="6">RNaseP catalyzes the removal of the 5'-leader sequence from pre-tRNA to produce the mature 5'-terminus. It can also cleave other RNA substrates such as 4.5S RNA. The protein component plays an auxiliary but essential role in vivo by binding to the 5'-leader sequence and broadening the substrate specificity of the ribozyme.</text>
</comment>
<comment type="caution">
    <text evidence="8">The sequence shown here is derived from an EMBL/GenBank/DDBJ whole genome shotgun (WGS) entry which is preliminary data.</text>
</comment>
<keyword evidence="2 6" id="KW-0540">Nuclease</keyword>
<evidence type="ECO:0000256" key="6">
    <source>
        <dbReference type="HAMAP-Rule" id="MF_00227"/>
    </source>
</evidence>
<dbReference type="PANTHER" id="PTHR33992">
    <property type="entry name" value="RIBONUCLEASE P PROTEIN COMPONENT"/>
    <property type="match status" value="1"/>
</dbReference>
<dbReference type="GO" id="GO:0000049">
    <property type="term" value="F:tRNA binding"/>
    <property type="evidence" value="ECO:0007669"/>
    <property type="project" value="UniProtKB-UniRule"/>
</dbReference>
<dbReference type="NCBIfam" id="TIGR00188">
    <property type="entry name" value="rnpA"/>
    <property type="match status" value="1"/>
</dbReference>
<dbReference type="InterPro" id="IPR000100">
    <property type="entry name" value="RNase_P"/>
</dbReference>
<accession>A0A926DIL6</accession>
<dbReference type="GO" id="GO:0004526">
    <property type="term" value="F:ribonuclease P activity"/>
    <property type="evidence" value="ECO:0007669"/>
    <property type="project" value="UniProtKB-UniRule"/>
</dbReference>
<dbReference type="EMBL" id="JACRSS010000002">
    <property type="protein sequence ID" value="MBC8538434.1"/>
    <property type="molecule type" value="Genomic_DNA"/>
</dbReference>
<dbReference type="EC" id="3.1.26.5" evidence="6 7"/>
<dbReference type="Gene3D" id="3.30.230.10">
    <property type="match status" value="1"/>
</dbReference>
<dbReference type="InterPro" id="IPR014721">
    <property type="entry name" value="Ribsml_uS5_D2-typ_fold_subgr"/>
</dbReference>
<reference evidence="8" key="1">
    <citation type="submission" date="2020-08" db="EMBL/GenBank/DDBJ databases">
        <title>Genome public.</title>
        <authorList>
            <person name="Liu C."/>
            <person name="Sun Q."/>
        </authorList>
    </citation>
    <scope>NUCLEOTIDE SEQUENCE</scope>
    <source>
        <strain evidence="8">NSJ-63</strain>
    </source>
</reference>
<protein>
    <recommendedName>
        <fullName evidence="6 7">Ribonuclease P protein component</fullName>
        <shortName evidence="6">RNase P protein</shortName>
        <shortName evidence="6">RNaseP protein</shortName>
        <ecNumber evidence="6 7">3.1.26.5</ecNumber>
    </recommendedName>
    <alternativeName>
        <fullName evidence="6">Protein C5</fullName>
    </alternativeName>
</protein>
<organism evidence="8 9">
    <name type="scientific">Guopingia tenuis</name>
    <dbReference type="NCBI Taxonomy" id="2763656"/>
    <lineage>
        <taxon>Bacteria</taxon>
        <taxon>Bacillati</taxon>
        <taxon>Bacillota</taxon>
        <taxon>Clostridia</taxon>
        <taxon>Christensenellales</taxon>
        <taxon>Christensenellaceae</taxon>
        <taxon>Guopingia</taxon>
    </lineage>
</organism>
<sequence length="142" mass="15975">MKKRGPQEAKEASSVQLVTLKKNREFSFVYSRGKSCATRLIALVYVRRKFGGVRAGFSVSKKIGCSVQRNRVRRRLKESFRALLPEIEGSVQLIFIARAPIGAASFQEISRDMRYLLKKAGFLPKEKAGGKKARADRVESQP</sequence>
<name>A0A926DIL6_9FIRM</name>
<dbReference type="PANTHER" id="PTHR33992:SF1">
    <property type="entry name" value="RIBONUCLEASE P PROTEIN COMPONENT"/>
    <property type="match status" value="1"/>
</dbReference>
<dbReference type="RefSeq" id="WP_178620605.1">
    <property type="nucleotide sequence ID" value="NZ_JACRSS010000002.1"/>
</dbReference>
<proteinExistence type="inferred from homology"/>
<keyword evidence="4 6" id="KW-0378">Hydrolase</keyword>
<gene>
    <name evidence="6 8" type="primary">rnpA</name>
    <name evidence="8" type="ORF">H8693_05745</name>
</gene>
<keyword evidence="9" id="KW-1185">Reference proteome</keyword>
<dbReference type="HAMAP" id="MF_00227">
    <property type="entry name" value="RNase_P"/>
    <property type="match status" value="1"/>
</dbReference>
<evidence type="ECO:0000256" key="7">
    <source>
        <dbReference type="NCBIfam" id="TIGR00188"/>
    </source>
</evidence>
<dbReference type="InterPro" id="IPR020568">
    <property type="entry name" value="Ribosomal_Su5_D2-typ_SF"/>
</dbReference>
<dbReference type="GO" id="GO:0030677">
    <property type="term" value="C:ribonuclease P complex"/>
    <property type="evidence" value="ECO:0007669"/>
    <property type="project" value="TreeGrafter"/>
</dbReference>
<evidence type="ECO:0000256" key="3">
    <source>
        <dbReference type="ARBA" id="ARBA00022759"/>
    </source>
</evidence>
<dbReference type="Proteomes" id="UP000617951">
    <property type="component" value="Unassembled WGS sequence"/>
</dbReference>
<evidence type="ECO:0000313" key="9">
    <source>
        <dbReference type="Proteomes" id="UP000617951"/>
    </source>
</evidence>
<dbReference type="SUPFAM" id="SSF54211">
    <property type="entry name" value="Ribosomal protein S5 domain 2-like"/>
    <property type="match status" value="1"/>
</dbReference>